<dbReference type="GO" id="GO:0003677">
    <property type="term" value="F:DNA binding"/>
    <property type="evidence" value="ECO:0007669"/>
    <property type="project" value="UniProtKB-KW"/>
</dbReference>
<dbReference type="EMBL" id="DQHO01000013">
    <property type="protein sequence ID" value="HCS93358.1"/>
    <property type="molecule type" value="Genomic_DNA"/>
</dbReference>
<gene>
    <name evidence="1" type="ORF">DIW15_01450</name>
</gene>
<proteinExistence type="predicted"/>
<dbReference type="Pfam" id="PF16264">
    <property type="entry name" value="SatD"/>
    <property type="match status" value="1"/>
</dbReference>
<evidence type="ECO:0000313" key="1">
    <source>
        <dbReference type="EMBL" id="HCS93358.1"/>
    </source>
</evidence>
<comment type="caution">
    <text evidence="1">The sequence shown here is derived from an EMBL/GenBank/DDBJ whole genome shotgun (WGS) entry which is preliminary data.</text>
</comment>
<dbReference type="Proteomes" id="UP000262195">
    <property type="component" value="Unassembled WGS sequence"/>
</dbReference>
<organism evidence="1 2">
    <name type="scientific">Bavariicoccus seileri</name>
    <dbReference type="NCBI Taxonomy" id="549685"/>
    <lineage>
        <taxon>Bacteria</taxon>
        <taxon>Bacillati</taxon>
        <taxon>Bacillota</taxon>
        <taxon>Bacilli</taxon>
        <taxon>Lactobacillales</taxon>
        <taxon>Enterococcaceae</taxon>
        <taxon>Bavariicoccus</taxon>
    </lineage>
</organism>
<dbReference type="AlphaFoldDB" id="A0A3D4S446"/>
<dbReference type="STRING" id="1121105.GCA_000421665_00082"/>
<sequence>MKGGHRVKFYAVIGDIVSSRHISDREETQQFLNQTLEDINQMYQEVIVSNFTITLGDEFQGLLKSGEHLLEIVDRIRFALDPIAVRFGIGVGTMATSIKKEVSIGADGPAYWHARDAIKAVHEIADVAKCRIAVSVGYSSTVIDLVNETLQLSDYIESKWVTSQRAFVRKRLLETGYDLTVPQVEIARIDKSTPQKVNAKIKSTGYYQFISTRLAIEKTLTEFELEG</sequence>
<evidence type="ECO:0000313" key="2">
    <source>
        <dbReference type="Proteomes" id="UP000262195"/>
    </source>
</evidence>
<dbReference type="InterPro" id="IPR032580">
    <property type="entry name" value="SatD"/>
</dbReference>
<accession>A0A3D4S446</accession>
<reference evidence="1 2" key="1">
    <citation type="journal article" date="2018" name="Nat. Biotechnol.">
        <title>A standardized bacterial taxonomy based on genome phylogeny substantially revises the tree of life.</title>
        <authorList>
            <person name="Parks D.H."/>
            <person name="Chuvochina M."/>
            <person name="Waite D.W."/>
            <person name="Rinke C."/>
            <person name="Skarshewski A."/>
            <person name="Chaumeil P.A."/>
            <person name="Hugenholtz P."/>
        </authorList>
    </citation>
    <scope>NUCLEOTIDE SEQUENCE [LARGE SCALE GENOMIC DNA]</scope>
    <source>
        <strain evidence="1">UBA11306</strain>
    </source>
</reference>
<keyword evidence="1" id="KW-0238">DNA-binding</keyword>
<protein>
    <submittedName>
        <fullName evidence="1">DNA-binding protein</fullName>
    </submittedName>
</protein>
<name>A0A3D4S446_9ENTE</name>